<reference evidence="1 2" key="1">
    <citation type="submission" date="2017-09" db="EMBL/GenBank/DDBJ databases">
        <title>Genome sequences of Natrinema ejinorence JCM 13890T.</title>
        <authorList>
            <person name="Roh S.W."/>
            <person name="Kim Y.B."/>
            <person name="Kim J.Y."/>
        </authorList>
    </citation>
    <scope>NUCLEOTIDE SEQUENCE [LARGE SCALE GENOMIC DNA]</scope>
    <source>
        <strain evidence="1 2">JCM 13890</strain>
    </source>
</reference>
<evidence type="ECO:0000313" key="1">
    <source>
        <dbReference type="EMBL" id="PCR89924.1"/>
    </source>
</evidence>
<dbReference type="EMBL" id="NXNI01000001">
    <property type="protein sequence ID" value="PCR89924.1"/>
    <property type="molecule type" value="Genomic_DNA"/>
</dbReference>
<sequence>MRTIRRIPQENGYIREVEFKIEETNPISVNSKDESIIMSTESGNYNPEVRPGNTVDFGKDELKIDKEMFKDTEQAVKSQRSGKDEPDVIEYKDTAILGTVEQHYAQEMRMRDALLAADSISSQAESNPLLAADCSKYTYNGDNPSDRDDLAERTAPINLAWDNGKDASDIQDEMQDEGWGSPWPSSDKYIFEDEDTVKAQDEHIKRNIPPSSVPTQYHVRAYDLSGVDNLEIVGAGHRDPPDHNQGCEWVGIGCGVNWRVSETRGEVSDEWTDVKTKYAGNANMDSASGNYDYIEGDIKDDGDSIGCPPFCPV</sequence>
<dbReference type="Proteomes" id="UP000219689">
    <property type="component" value="Unassembled WGS sequence"/>
</dbReference>
<dbReference type="AlphaFoldDB" id="A0A2A5QSX4"/>
<comment type="caution">
    <text evidence="1">The sequence shown here is derived from an EMBL/GenBank/DDBJ whole genome shotgun (WGS) entry which is preliminary data.</text>
</comment>
<keyword evidence="2" id="KW-1185">Reference proteome</keyword>
<proteinExistence type="predicted"/>
<accession>A0A2A5QSX4</accession>
<name>A0A2A5QSX4_9EURY</name>
<gene>
    <name evidence="1" type="ORF">CP557_04865</name>
</gene>
<dbReference type="OrthoDB" id="173714at2157"/>
<organism evidence="1 2">
    <name type="scientific">Natrinema ejinorense</name>
    <dbReference type="NCBI Taxonomy" id="373386"/>
    <lineage>
        <taxon>Archaea</taxon>
        <taxon>Methanobacteriati</taxon>
        <taxon>Methanobacteriota</taxon>
        <taxon>Stenosarchaea group</taxon>
        <taxon>Halobacteria</taxon>
        <taxon>Halobacteriales</taxon>
        <taxon>Natrialbaceae</taxon>
        <taxon>Natrinema</taxon>
    </lineage>
</organism>
<protein>
    <submittedName>
        <fullName evidence="1">Uncharacterized protein</fullName>
    </submittedName>
</protein>
<evidence type="ECO:0000313" key="2">
    <source>
        <dbReference type="Proteomes" id="UP000219689"/>
    </source>
</evidence>